<keyword evidence="14" id="KW-1185">Reference proteome</keyword>
<evidence type="ECO:0000256" key="5">
    <source>
        <dbReference type="ARBA" id="ARBA00022679"/>
    </source>
</evidence>
<keyword evidence="7 11" id="KW-0443">Lipid metabolism</keyword>
<evidence type="ECO:0000256" key="10">
    <source>
        <dbReference type="ARBA" id="ARBA00048586"/>
    </source>
</evidence>
<keyword evidence="11" id="KW-0067">ATP-binding</keyword>
<comment type="similarity">
    <text evidence="3 11">Belongs to the CDP-alcohol phosphatidyltransferase class-II family.</text>
</comment>
<comment type="caution">
    <text evidence="13">The sequence shown here is derived from an EMBL/GenBank/DDBJ whole genome shotgun (WGS) entry which is preliminary data.</text>
</comment>
<name>A0A210R4U8_MIZYE</name>
<sequence length="484" mass="55982">MRDIQRQISDVEDLNITTNDQVKHAFSWIGNKAPCFGINGHQVQVLQQPDQFYETLKVRVKQAKKRVVLASLYLGTGVLEQELVDNIREACIEAKKNKDEDFEVHVLLDFVRGSRGHDSSSRTMLTPLLKEFEGMIHVHLFHSPNLRGLVRSLLPQRFDEIVGLHHMKMYLFDDSFIISGANLSESYFTDRQDRYILFNECVEMADFFSALVKGVAACSFVLHSDNTVTLSPYCKAHPFDDKDDGVEYKKEARQRILDIVRNKRNEGQLTRDGVDTWVYPLVQMGPLGIQDDEQVMKHMLRKAKKEEKLLLASGYFNLTEDYMQIILQETDAQFDILMSSPETNGFFGAKGVSGAVPFLYVQTAKEFYNRICQGDQEARIQLQEYFHETWSFHVKGLWYYFSDSKGPAMTIIGSSNFGHRSVYRDLECQAVVVTNNTSLQNQLKKEHEDLYQRSSPMTEDTFKQLNRYVPLWVKFVTRTCRTFF</sequence>
<feature type="domain" description="PLD phosphodiesterase" evidence="12">
    <location>
        <begin position="161"/>
        <end position="187"/>
    </location>
</feature>
<dbReference type="GO" id="GO:0008444">
    <property type="term" value="F:CDP-diacylglycerol-glycerol-3-phosphate 3-phosphatidyltransferase activity"/>
    <property type="evidence" value="ECO:0007669"/>
    <property type="project" value="UniProtKB-EC"/>
</dbReference>
<keyword evidence="11" id="KW-0547">Nucleotide-binding</keyword>
<dbReference type="PIRSF" id="PIRSF000850">
    <property type="entry name" value="Phospholipase_D_PSS"/>
    <property type="match status" value="1"/>
</dbReference>
<evidence type="ECO:0000256" key="8">
    <source>
        <dbReference type="ARBA" id="ARBA00023209"/>
    </source>
</evidence>
<dbReference type="Proteomes" id="UP000242188">
    <property type="component" value="Unassembled WGS sequence"/>
</dbReference>
<proteinExistence type="inferred from homology"/>
<evidence type="ECO:0000256" key="9">
    <source>
        <dbReference type="ARBA" id="ARBA00023264"/>
    </source>
</evidence>
<dbReference type="Gene3D" id="3.30.870.10">
    <property type="entry name" value="Endonuclease Chain A"/>
    <property type="match status" value="2"/>
</dbReference>
<dbReference type="STRING" id="6573.A0A210R4U8"/>
<dbReference type="PANTHER" id="PTHR12586">
    <property type="entry name" value="CDP-DIACYLGLYCEROL--SERINE O-PHOSPHATIDYLTRANSFERASE"/>
    <property type="match status" value="1"/>
</dbReference>
<keyword evidence="5 11" id="KW-0808">Transferase</keyword>
<dbReference type="GO" id="GO:0005524">
    <property type="term" value="F:ATP binding"/>
    <property type="evidence" value="ECO:0007669"/>
    <property type="project" value="UniProtKB-KW"/>
</dbReference>
<keyword evidence="8 11" id="KW-0594">Phospholipid biosynthesis</keyword>
<dbReference type="PROSITE" id="PS50035">
    <property type="entry name" value="PLD"/>
    <property type="match status" value="1"/>
</dbReference>
<keyword evidence="6" id="KW-0677">Repeat</keyword>
<accession>A0A210R4U8</accession>
<dbReference type="SMART" id="SM00155">
    <property type="entry name" value="PLDc"/>
    <property type="match status" value="2"/>
</dbReference>
<evidence type="ECO:0000256" key="3">
    <source>
        <dbReference type="ARBA" id="ARBA00010682"/>
    </source>
</evidence>
<dbReference type="EMBL" id="NEDP02000367">
    <property type="protein sequence ID" value="OWF56057.1"/>
    <property type="molecule type" value="Genomic_DNA"/>
</dbReference>
<reference evidence="13 14" key="1">
    <citation type="journal article" date="2017" name="Nat. Ecol. Evol.">
        <title>Scallop genome provides insights into evolution of bilaterian karyotype and development.</title>
        <authorList>
            <person name="Wang S."/>
            <person name="Zhang J."/>
            <person name="Jiao W."/>
            <person name="Li J."/>
            <person name="Xun X."/>
            <person name="Sun Y."/>
            <person name="Guo X."/>
            <person name="Huan P."/>
            <person name="Dong B."/>
            <person name="Zhang L."/>
            <person name="Hu X."/>
            <person name="Sun X."/>
            <person name="Wang J."/>
            <person name="Zhao C."/>
            <person name="Wang Y."/>
            <person name="Wang D."/>
            <person name="Huang X."/>
            <person name="Wang R."/>
            <person name="Lv J."/>
            <person name="Li Y."/>
            <person name="Zhang Z."/>
            <person name="Liu B."/>
            <person name="Lu W."/>
            <person name="Hui Y."/>
            <person name="Liang J."/>
            <person name="Zhou Z."/>
            <person name="Hou R."/>
            <person name="Li X."/>
            <person name="Liu Y."/>
            <person name="Li H."/>
            <person name="Ning X."/>
            <person name="Lin Y."/>
            <person name="Zhao L."/>
            <person name="Xing Q."/>
            <person name="Dou J."/>
            <person name="Li Y."/>
            <person name="Mao J."/>
            <person name="Guo H."/>
            <person name="Dou H."/>
            <person name="Li T."/>
            <person name="Mu C."/>
            <person name="Jiang W."/>
            <person name="Fu Q."/>
            <person name="Fu X."/>
            <person name="Miao Y."/>
            <person name="Liu J."/>
            <person name="Yu Q."/>
            <person name="Li R."/>
            <person name="Liao H."/>
            <person name="Li X."/>
            <person name="Kong Y."/>
            <person name="Jiang Z."/>
            <person name="Chourrout D."/>
            <person name="Li R."/>
            <person name="Bao Z."/>
        </authorList>
    </citation>
    <scope>NUCLEOTIDE SEQUENCE [LARGE SCALE GENOMIC DNA]</scope>
    <source>
        <strain evidence="13 14">PY_sf001</strain>
    </source>
</reference>
<dbReference type="InterPro" id="IPR001736">
    <property type="entry name" value="PLipase_D/transphosphatidylase"/>
</dbReference>
<keyword evidence="4 11" id="KW-0444">Lipid biosynthesis</keyword>
<dbReference type="GO" id="GO:0005739">
    <property type="term" value="C:mitochondrion"/>
    <property type="evidence" value="ECO:0007669"/>
    <property type="project" value="UniProtKB-SubCell"/>
</dbReference>
<dbReference type="EC" id="2.7.8.5" evidence="11"/>
<dbReference type="CDD" id="cd09135">
    <property type="entry name" value="PLDc_PGS1_euk_1"/>
    <property type="match status" value="1"/>
</dbReference>
<comment type="function">
    <text evidence="1 11">Functions in the biosynthesis of the anionic phospholipids phosphatidylglycerol and cardiolipin.</text>
</comment>
<evidence type="ECO:0000313" key="13">
    <source>
        <dbReference type="EMBL" id="OWF56057.1"/>
    </source>
</evidence>
<dbReference type="UniPathway" id="UPA00084">
    <property type="reaction ID" value="UER00503"/>
</dbReference>
<evidence type="ECO:0000256" key="7">
    <source>
        <dbReference type="ARBA" id="ARBA00023098"/>
    </source>
</evidence>
<gene>
    <name evidence="13" type="ORF">KP79_PYT05043</name>
</gene>
<evidence type="ECO:0000256" key="11">
    <source>
        <dbReference type="RuleBase" id="RU365024"/>
    </source>
</evidence>
<evidence type="ECO:0000313" key="14">
    <source>
        <dbReference type="Proteomes" id="UP000242188"/>
    </source>
</evidence>
<dbReference type="AlphaFoldDB" id="A0A210R4U8"/>
<protein>
    <recommendedName>
        <fullName evidence="11">CDP-diacylglycerol--glycerol-3-phosphate 3-phosphatidyltransferase</fullName>
        <ecNumber evidence="11">2.7.8.5</ecNumber>
    </recommendedName>
</protein>
<dbReference type="CDD" id="cd09137">
    <property type="entry name" value="PLDc_PGS1_euk_2"/>
    <property type="match status" value="1"/>
</dbReference>
<dbReference type="PANTHER" id="PTHR12586:SF1">
    <property type="entry name" value="CDP-DIACYLGLYCEROL--GLYCEROL-3-PHOSPHATE 3-PHOSPHATIDYLTRANSFERASE, MITOCHONDRIAL"/>
    <property type="match status" value="1"/>
</dbReference>
<keyword evidence="9 11" id="KW-1208">Phospholipid metabolism</keyword>
<evidence type="ECO:0000256" key="1">
    <source>
        <dbReference type="ARBA" id="ARBA00003537"/>
    </source>
</evidence>
<dbReference type="OrthoDB" id="10250191at2759"/>
<dbReference type="SUPFAM" id="SSF56024">
    <property type="entry name" value="Phospholipase D/nuclease"/>
    <property type="match status" value="1"/>
</dbReference>
<dbReference type="GO" id="GO:0032049">
    <property type="term" value="P:cardiolipin biosynthetic process"/>
    <property type="evidence" value="ECO:0007669"/>
    <property type="project" value="InterPro"/>
</dbReference>
<dbReference type="Pfam" id="PF00614">
    <property type="entry name" value="PLDc"/>
    <property type="match status" value="1"/>
</dbReference>
<evidence type="ECO:0000256" key="4">
    <source>
        <dbReference type="ARBA" id="ARBA00022516"/>
    </source>
</evidence>
<dbReference type="InterPro" id="IPR016270">
    <property type="entry name" value="PGS1"/>
</dbReference>
<evidence type="ECO:0000256" key="6">
    <source>
        <dbReference type="ARBA" id="ARBA00022737"/>
    </source>
</evidence>
<comment type="pathway">
    <text evidence="2 11">Phospholipid metabolism; phosphatidylglycerol biosynthesis; phosphatidylglycerol from CDP-diacylglycerol: step 1/2.</text>
</comment>
<comment type="subcellular location">
    <subcellularLocation>
        <location evidence="11">Mitochondrion</location>
    </subcellularLocation>
</comment>
<evidence type="ECO:0000259" key="12">
    <source>
        <dbReference type="PROSITE" id="PS50035"/>
    </source>
</evidence>
<keyword evidence="11" id="KW-0496">Mitochondrion</keyword>
<evidence type="ECO:0000256" key="2">
    <source>
        <dbReference type="ARBA" id="ARBA00005042"/>
    </source>
</evidence>
<organism evidence="13 14">
    <name type="scientific">Mizuhopecten yessoensis</name>
    <name type="common">Japanese scallop</name>
    <name type="synonym">Patinopecten yessoensis</name>
    <dbReference type="NCBI Taxonomy" id="6573"/>
    <lineage>
        <taxon>Eukaryota</taxon>
        <taxon>Metazoa</taxon>
        <taxon>Spiralia</taxon>
        <taxon>Lophotrochozoa</taxon>
        <taxon>Mollusca</taxon>
        <taxon>Bivalvia</taxon>
        <taxon>Autobranchia</taxon>
        <taxon>Pteriomorphia</taxon>
        <taxon>Pectinida</taxon>
        <taxon>Pectinoidea</taxon>
        <taxon>Pectinidae</taxon>
        <taxon>Mizuhopecten</taxon>
    </lineage>
</organism>
<comment type="catalytic activity">
    <reaction evidence="10 11">
        <text>a CDP-1,2-diacyl-sn-glycerol + sn-glycerol 3-phosphate = a 1,2-diacyl-sn-glycero-3-phospho-(1'-sn-glycero-3'-phosphate) + CMP + H(+)</text>
        <dbReference type="Rhea" id="RHEA:12593"/>
        <dbReference type="ChEBI" id="CHEBI:15378"/>
        <dbReference type="ChEBI" id="CHEBI:57597"/>
        <dbReference type="ChEBI" id="CHEBI:58332"/>
        <dbReference type="ChEBI" id="CHEBI:60110"/>
        <dbReference type="ChEBI" id="CHEBI:60377"/>
        <dbReference type="EC" id="2.7.8.5"/>
    </reaction>
</comment>